<dbReference type="InterPro" id="IPR030676">
    <property type="entry name" value="CitT-rel"/>
</dbReference>
<gene>
    <name evidence="3" type="ORF">K7G82_22800</name>
</gene>
<keyword evidence="1" id="KW-0472">Membrane</keyword>
<accession>A0ABS7PYT4</accession>
<feature type="transmembrane region" description="Helical" evidence="1">
    <location>
        <begin position="52"/>
        <end position="70"/>
    </location>
</feature>
<feature type="transmembrane region" description="Helical" evidence="1">
    <location>
        <begin position="228"/>
        <end position="261"/>
    </location>
</feature>
<feature type="transmembrane region" description="Helical" evidence="1">
    <location>
        <begin position="96"/>
        <end position="123"/>
    </location>
</feature>
<evidence type="ECO:0000259" key="2">
    <source>
        <dbReference type="Pfam" id="PF07158"/>
    </source>
</evidence>
<dbReference type="EMBL" id="JAINVV010000011">
    <property type="protein sequence ID" value="MBY8825149.1"/>
    <property type="molecule type" value="Genomic_DNA"/>
</dbReference>
<evidence type="ECO:0000313" key="4">
    <source>
        <dbReference type="Proteomes" id="UP000706039"/>
    </source>
</evidence>
<organism evidence="3 4">
    <name type="scientific">Sphingomonas colocasiae</name>
    <dbReference type="NCBI Taxonomy" id="1848973"/>
    <lineage>
        <taxon>Bacteria</taxon>
        <taxon>Pseudomonadati</taxon>
        <taxon>Pseudomonadota</taxon>
        <taxon>Alphaproteobacteria</taxon>
        <taxon>Sphingomonadales</taxon>
        <taxon>Sphingomonadaceae</taxon>
        <taxon>Sphingomonas</taxon>
    </lineage>
</organism>
<keyword evidence="1" id="KW-1133">Transmembrane helix</keyword>
<feature type="transmembrane region" description="Helical" evidence="1">
    <location>
        <begin position="135"/>
        <end position="155"/>
    </location>
</feature>
<name>A0ABS7PYT4_9SPHN</name>
<dbReference type="Proteomes" id="UP000706039">
    <property type="component" value="Unassembled WGS sequence"/>
</dbReference>
<feature type="transmembrane region" description="Helical" evidence="1">
    <location>
        <begin position="175"/>
        <end position="198"/>
    </location>
</feature>
<evidence type="ECO:0000256" key="1">
    <source>
        <dbReference type="SAM" id="Phobius"/>
    </source>
</evidence>
<proteinExistence type="predicted"/>
<feature type="transmembrane region" description="Helical" evidence="1">
    <location>
        <begin position="303"/>
        <end position="322"/>
    </location>
</feature>
<feature type="transmembrane region" description="Helical" evidence="1">
    <location>
        <begin position="273"/>
        <end position="291"/>
    </location>
</feature>
<feature type="transmembrane region" description="Helical" evidence="1">
    <location>
        <begin position="328"/>
        <end position="347"/>
    </location>
</feature>
<dbReference type="InterPro" id="IPR009827">
    <property type="entry name" value="MatC_N"/>
</dbReference>
<reference evidence="3 4" key="1">
    <citation type="submission" date="2021-08" db="EMBL/GenBank/DDBJ databases">
        <authorList>
            <person name="Tuo L."/>
        </authorList>
    </citation>
    <scope>NUCLEOTIDE SEQUENCE [LARGE SCALE GENOMIC DNA]</scope>
    <source>
        <strain evidence="3 4">JCM 31229</strain>
    </source>
</reference>
<feature type="domain" description="Dicarboxylate carrier MatC N-terminal" evidence="2">
    <location>
        <begin position="1"/>
        <end position="149"/>
    </location>
</feature>
<evidence type="ECO:0000313" key="3">
    <source>
        <dbReference type="EMBL" id="MBY8825149.1"/>
    </source>
</evidence>
<protein>
    <recommendedName>
        <fullName evidence="2">Dicarboxylate carrier MatC N-terminal domain-containing protein</fullName>
    </recommendedName>
</protein>
<comment type="caution">
    <text evidence="3">The sequence shown here is derived from an EMBL/GenBank/DDBJ whole genome shotgun (WGS) entry which is preliminary data.</text>
</comment>
<sequence length="417" mass="42419">MPVHVISVGVLAAVFAVATLRPINMGLLALATAFAVGGLIADAPAKDVLAGFPADLFVTLVGITFLFAIAERNGAIDWMVHALARLTGERAVMMPWVVFAAAAALTAFGALGPAAVAIVAPVALRFAARHRISPLMMGLMVIHGAQAGAFSPTSIYGGITNGVVAQAGIDPAPTALFLASFAFNAAVAIAVFIVLGGYRLLRDPPEPLEADAHETADPTGAMRRERVLTLIVLAIVAAIAIGFDANIGVLATAAAALLAIAAPQSQKGAVDRVAWSTVLLICGVVTYVALLQKLGTVTVAGDAIAAIGMPLIGALLLCYLGGIVSAFASSTALLGIVVPLALPFLAASQMNPIGTVIAIAISTTIVDTSPFSTNGALVVANATPERRDALFRQLLLYSAVITLAGPLLAWAIFVLPS</sequence>
<keyword evidence="1" id="KW-0812">Transmembrane</keyword>
<feature type="transmembrane region" description="Helical" evidence="1">
    <location>
        <begin position="26"/>
        <end position="45"/>
    </location>
</feature>
<keyword evidence="4" id="KW-1185">Reference proteome</keyword>
<dbReference type="PANTHER" id="PTHR42826">
    <property type="entry name" value="DICARBOXYLATE TRANSPORTER 2.1, CHLOROPLASTIC"/>
    <property type="match status" value="1"/>
</dbReference>
<dbReference type="Pfam" id="PF07158">
    <property type="entry name" value="MatC_N"/>
    <property type="match status" value="1"/>
</dbReference>
<dbReference type="RefSeq" id="WP_222992251.1">
    <property type="nucleotide sequence ID" value="NZ_JAINVV010000011.1"/>
</dbReference>
<feature type="transmembrane region" description="Helical" evidence="1">
    <location>
        <begin position="394"/>
        <end position="415"/>
    </location>
</feature>